<sequence>MKLRSFLAIAALTATVASAHGQDQFSTPQTTTPWWLEDSNVFVFGGLFSTESVGETFNFIGTDYTDAYILGGGVQTFVYGQDDGLKLGIEAGASLRKGPDVSGEVWAGAVIRADGFIHTDRFKVSASVTGGFSATTAPLDVEVVRELSRGDGDSSVLFYMAPELSLSFDSNPNVEIFYRLQHRSGGWETLGGMGEGSNANTVGLRYHF</sequence>
<keyword evidence="1" id="KW-0732">Signal</keyword>
<dbReference type="AlphaFoldDB" id="A0AAJ5VWD4"/>
<organism evidence="2 3">
    <name type="scientific">Candidatus Devosia phytovorans</name>
    <dbReference type="NCBI Taxonomy" id="3121372"/>
    <lineage>
        <taxon>Bacteria</taxon>
        <taxon>Pseudomonadati</taxon>
        <taxon>Pseudomonadota</taxon>
        <taxon>Alphaproteobacteria</taxon>
        <taxon>Hyphomicrobiales</taxon>
        <taxon>Devosiaceae</taxon>
        <taxon>Devosia</taxon>
    </lineage>
</organism>
<dbReference type="Proteomes" id="UP001217476">
    <property type="component" value="Chromosome"/>
</dbReference>
<evidence type="ECO:0000313" key="3">
    <source>
        <dbReference type="Proteomes" id="UP001217476"/>
    </source>
</evidence>
<dbReference type="EMBL" id="CP119312">
    <property type="protein sequence ID" value="WEK05999.1"/>
    <property type="molecule type" value="Genomic_DNA"/>
</dbReference>
<evidence type="ECO:0000256" key="1">
    <source>
        <dbReference type="SAM" id="SignalP"/>
    </source>
</evidence>
<proteinExistence type="predicted"/>
<evidence type="ECO:0008006" key="4">
    <source>
        <dbReference type="Google" id="ProtNLM"/>
    </source>
</evidence>
<feature type="chain" id="PRO_5042613987" description="Outer membrane protein beta-barrel domain-containing protein" evidence="1">
    <location>
        <begin position="20"/>
        <end position="208"/>
    </location>
</feature>
<evidence type="ECO:0000313" key="2">
    <source>
        <dbReference type="EMBL" id="WEK05999.1"/>
    </source>
</evidence>
<name>A0AAJ5VWD4_9HYPH</name>
<gene>
    <name evidence="2" type="ORF">P0Y65_07020</name>
</gene>
<accession>A0AAJ5VWD4</accession>
<protein>
    <recommendedName>
        <fullName evidence="4">Outer membrane protein beta-barrel domain-containing protein</fullName>
    </recommendedName>
</protein>
<feature type="signal peptide" evidence="1">
    <location>
        <begin position="1"/>
        <end position="19"/>
    </location>
</feature>
<reference evidence="2" key="1">
    <citation type="submission" date="2023-03" db="EMBL/GenBank/DDBJ databases">
        <title>Andean soil-derived lignocellulolytic bacterial consortium as a source of novel taxa and putative plastic-active enzymes.</title>
        <authorList>
            <person name="Diaz-Garcia L."/>
            <person name="Chuvochina M."/>
            <person name="Feuerriegel G."/>
            <person name="Bunk B."/>
            <person name="Sproer C."/>
            <person name="Streit W.R."/>
            <person name="Rodriguez L.M."/>
            <person name="Overmann J."/>
            <person name="Jimenez D.J."/>
        </authorList>
    </citation>
    <scope>NUCLEOTIDE SEQUENCE</scope>
    <source>
        <strain evidence="2">MAG 4196</strain>
    </source>
</reference>